<gene>
    <name evidence="1" type="ORF">HOLleu_16808</name>
</gene>
<comment type="caution">
    <text evidence="1">The sequence shown here is derived from an EMBL/GenBank/DDBJ whole genome shotgun (WGS) entry which is preliminary data.</text>
</comment>
<evidence type="ECO:0000313" key="2">
    <source>
        <dbReference type="Proteomes" id="UP001152320"/>
    </source>
</evidence>
<reference evidence="1" key="1">
    <citation type="submission" date="2021-10" db="EMBL/GenBank/DDBJ databases">
        <title>Tropical sea cucumber genome reveals ecological adaptation and Cuvierian tubules defense mechanism.</title>
        <authorList>
            <person name="Chen T."/>
        </authorList>
    </citation>
    <scope>NUCLEOTIDE SEQUENCE</scope>
    <source>
        <strain evidence="1">Nanhai2018</strain>
        <tissue evidence="1">Muscle</tissue>
    </source>
</reference>
<proteinExistence type="predicted"/>
<protein>
    <submittedName>
        <fullName evidence="1">Uncharacterized protein</fullName>
    </submittedName>
</protein>
<dbReference type="Proteomes" id="UP001152320">
    <property type="component" value="Chromosome 7"/>
</dbReference>
<keyword evidence="2" id="KW-1185">Reference proteome</keyword>
<dbReference type="EMBL" id="JAIZAY010000007">
    <property type="protein sequence ID" value="KAJ8039174.1"/>
    <property type="molecule type" value="Genomic_DNA"/>
</dbReference>
<evidence type="ECO:0000313" key="1">
    <source>
        <dbReference type="EMBL" id="KAJ8039174.1"/>
    </source>
</evidence>
<name>A0A9Q1C6S1_HOLLE</name>
<sequence length="81" mass="9045">MAPVVAKKLQSGFRKEGLSTFNPQELLKNLPGYRTAEEERSDIGQALDESLVKLLQDNRGHSISNKAETWQKNSAGHCHHC</sequence>
<dbReference type="AlphaFoldDB" id="A0A9Q1C6S1"/>
<organism evidence="1 2">
    <name type="scientific">Holothuria leucospilota</name>
    <name type="common">Black long sea cucumber</name>
    <name type="synonym">Mertensiothuria leucospilota</name>
    <dbReference type="NCBI Taxonomy" id="206669"/>
    <lineage>
        <taxon>Eukaryota</taxon>
        <taxon>Metazoa</taxon>
        <taxon>Echinodermata</taxon>
        <taxon>Eleutherozoa</taxon>
        <taxon>Echinozoa</taxon>
        <taxon>Holothuroidea</taxon>
        <taxon>Aspidochirotacea</taxon>
        <taxon>Aspidochirotida</taxon>
        <taxon>Holothuriidae</taxon>
        <taxon>Holothuria</taxon>
    </lineage>
</organism>
<accession>A0A9Q1C6S1</accession>